<keyword evidence="2" id="KW-0732">Signal</keyword>
<comment type="caution">
    <text evidence="3">The sequence shown here is derived from an EMBL/GenBank/DDBJ whole genome shotgun (WGS) entry which is preliminary data.</text>
</comment>
<keyword evidence="1" id="KW-0812">Transmembrane</keyword>
<evidence type="ECO:0008006" key="5">
    <source>
        <dbReference type="Google" id="ProtNLM"/>
    </source>
</evidence>
<evidence type="ECO:0000313" key="4">
    <source>
        <dbReference type="Proteomes" id="UP000179023"/>
    </source>
</evidence>
<dbReference type="Pfam" id="PF18895">
    <property type="entry name" value="T4SS_pilin"/>
    <property type="match status" value="1"/>
</dbReference>
<feature type="transmembrane region" description="Helical" evidence="1">
    <location>
        <begin position="80"/>
        <end position="101"/>
    </location>
</feature>
<protein>
    <recommendedName>
        <fullName evidence="5">DUF4190 domain-containing protein</fullName>
    </recommendedName>
</protein>
<evidence type="ECO:0000256" key="2">
    <source>
        <dbReference type="SAM" id="SignalP"/>
    </source>
</evidence>
<dbReference type="AlphaFoldDB" id="A0A1G2KLY5"/>
<organism evidence="3 4">
    <name type="scientific">Candidatus Sungbacteria bacterium RIFCSPHIGHO2_02_FULL_47_11</name>
    <dbReference type="NCBI Taxonomy" id="1802270"/>
    <lineage>
        <taxon>Bacteria</taxon>
        <taxon>Candidatus Sungiibacteriota</taxon>
    </lineage>
</organism>
<evidence type="ECO:0000313" key="3">
    <source>
        <dbReference type="EMBL" id="OHA00467.1"/>
    </source>
</evidence>
<dbReference type="InterPro" id="IPR043993">
    <property type="entry name" value="T4SS_pilin"/>
</dbReference>
<feature type="transmembrane region" description="Helical" evidence="1">
    <location>
        <begin position="42"/>
        <end position="68"/>
    </location>
</feature>
<feature type="signal peptide" evidence="2">
    <location>
        <begin position="1"/>
        <end position="26"/>
    </location>
</feature>
<dbReference type="Proteomes" id="UP000179023">
    <property type="component" value="Unassembled WGS sequence"/>
</dbReference>
<dbReference type="EMBL" id="MHQI01000014">
    <property type="protein sequence ID" value="OHA00467.1"/>
    <property type="molecule type" value="Genomic_DNA"/>
</dbReference>
<reference evidence="3 4" key="1">
    <citation type="journal article" date="2016" name="Nat. Commun.">
        <title>Thousands of microbial genomes shed light on interconnected biogeochemical processes in an aquifer system.</title>
        <authorList>
            <person name="Anantharaman K."/>
            <person name="Brown C.T."/>
            <person name="Hug L.A."/>
            <person name="Sharon I."/>
            <person name="Castelle C.J."/>
            <person name="Probst A.J."/>
            <person name="Thomas B.C."/>
            <person name="Singh A."/>
            <person name="Wilkins M.J."/>
            <person name="Karaoz U."/>
            <person name="Brodie E.L."/>
            <person name="Williams K.H."/>
            <person name="Hubbard S.S."/>
            <person name="Banfield J.F."/>
        </authorList>
    </citation>
    <scope>NUCLEOTIDE SEQUENCE [LARGE SCALE GENOMIC DNA]</scope>
</reference>
<keyword evidence="1" id="KW-0472">Membrane</keyword>
<keyword evidence="1" id="KW-1133">Transmembrane helix</keyword>
<accession>A0A1G2KLY5</accession>
<feature type="chain" id="PRO_5009583413" description="DUF4190 domain-containing protein" evidence="2">
    <location>
        <begin position="27"/>
        <end position="125"/>
    </location>
</feature>
<sequence>MFHYVQKLYPALYLGTALMAPLVALAQEDKVSPVAQNILAALNLVVTIVFILAVIVFGWGIVKLIVAAGDPGKIKEAKGFLIWGVIGIAILASIFGIIQFLQQYIGISSGTQPIQPPGVTLPVGS</sequence>
<evidence type="ECO:0000256" key="1">
    <source>
        <dbReference type="SAM" id="Phobius"/>
    </source>
</evidence>
<dbReference type="STRING" id="1802270.A3C07_01260"/>
<proteinExistence type="predicted"/>
<gene>
    <name evidence="3" type="ORF">A3C07_01260</name>
</gene>
<name>A0A1G2KLY5_9BACT</name>